<dbReference type="GO" id="GO:0003998">
    <property type="term" value="F:acylphosphatase activity"/>
    <property type="evidence" value="ECO:0007669"/>
    <property type="project" value="UniProtKB-EC"/>
</dbReference>
<dbReference type="PANTHER" id="PTHR47268">
    <property type="entry name" value="ACYLPHOSPHATASE"/>
    <property type="match status" value="1"/>
</dbReference>
<dbReference type="Pfam" id="PF00708">
    <property type="entry name" value="Acylphosphatase"/>
    <property type="match status" value="1"/>
</dbReference>
<dbReference type="InterPro" id="IPR036046">
    <property type="entry name" value="Acylphosphatase-like_dom_sf"/>
</dbReference>
<dbReference type="PROSITE" id="PS00151">
    <property type="entry name" value="ACYLPHOSPHATASE_2"/>
    <property type="match status" value="1"/>
</dbReference>
<evidence type="ECO:0000256" key="3">
    <source>
        <dbReference type="RuleBase" id="RU004168"/>
    </source>
</evidence>
<feature type="active site" evidence="1">
    <location>
        <position position="37"/>
    </location>
</feature>
<dbReference type="InterPro" id="IPR001792">
    <property type="entry name" value="Acylphosphatase-like_dom"/>
</dbReference>
<dbReference type="Proteomes" id="UP000243797">
    <property type="component" value="Unassembled WGS sequence"/>
</dbReference>
<gene>
    <name evidence="5" type="ORF">CAC42_6839</name>
</gene>
<accession>A0A2K1QGN8</accession>
<organism evidence="5 6">
    <name type="scientific">Sphaceloma murrayae</name>
    <dbReference type="NCBI Taxonomy" id="2082308"/>
    <lineage>
        <taxon>Eukaryota</taxon>
        <taxon>Fungi</taxon>
        <taxon>Dikarya</taxon>
        <taxon>Ascomycota</taxon>
        <taxon>Pezizomycotina</taxon>
        <taxon>Dothideomycetes</taxon>
        <taxon>Dothideomycetidae</taxon>
        <taxon>Myriangiales</taxon>
        <taxon>Elsinoaceae</taxon>
        <taxon>Sphaceloma</taxon>
    </lineage>
</organism>
<evidence type="ECO:0000313" key="6">
    <source>
        <dbReference type="Proteomes" id="UP000243797"/>
    </source>
</evidence>
<dbReference type="InterPro" id="IPR020456">
    <property type="entry name" value="Acylphosphatase"/>
</dbReference>
<evidence type="ECO:0000259" key="4">
    <source>
        <dbReference type="PROSITE" id="PS51160"/>
    </source>
</evidence>
<dbReference type="InterPro" id="IPR017968">
    <property type="entry name" value="Acylphosphatase_CS"/>
</dbReference>
<dbReference type="Gene3D" id="3.30.70.100">
    <property type="match status" value="1"/>
</dbReference>
<proteinExistence type="inferred from homology"/>
<dbReference type="PRINTS" id="PR00112">
    <property type="entry name" value="ACYLPHPHTASE"/>
</dbReference>
<evidence type="ECO:0000256" key="1">
    <source>
        <dbReference type="PROSITE-ProRule" id="PRU00520"/>
    </source>
</evidence>
<dbReference type="OrthoDB" id="7961613at2759"/>
<keyword evidence="6" id="KW-1185">Reference proteome</keyword>
<protein>
    <recommendedName>
        <fullName evidence="1 2">Acylphosphatase</fullName>
        <ecNumber evidence="1 2">3.6.1.7</ecNumber>
    </recommendedName>
</protein>
<dbReference type="SUPFAM" id="SSF54975">
    <property type="entry name" value="Acylphosphatase/BLUF domain-like"/>
    <property type="match status" value="1"/>
</dbReference>
<dbReference type="PANTHER" id="PTHR47268:SF4">
    <property type="entry name" value="ACYLPHOSPHATASE"/>
    <property type="match status" value="1"/>
</dbReference>
<feature type="domain" description="Acylphosphatase-like" evidence="4">
    <location>
        <begin position="4"/>
        <end position="90"/>
    </location>
</feature>
<reference evidence="5 6" key="1">
    <citation type="submission" date="2017-06" db="EMBL/GenBank/DDBJ databases">
        <title>Draft genome sequence of a variant of Elsinoe murrayae.</title>
        <authorList>
            <person name="Cheng Q."/>
        </authorList>
    </citation>
    <scope>NUCLEOTIDE SEQUENCE [LARGE SCALE GENOMIC DNA]</scope>
    <source>
        <strain evidence="5 6">CQ-2017a</strain>
    </source>
</reference>
<name>A0A2K1QGN8_9PEZI</name>
<dbReference type="PROSITE" id="PS51160">
    <property type="entry name" value="ACYLPHOSPHATASE_3"/>
    <property type="match status" value="1"/>
</dbReference>
<dbReference type="EC" id="3.6.1.7" evidence="1 2"/>
<keyword evidence="1 2" id="KW-0378">Hydrolase</keyword>
<dbReference type="AlphaFoldDB" id="A0A2K1QGN8"/>
<dbReference type="STRING" id="2082308.A0A2K1QGN8"/>
<feature type="active site" evidence="1">
    <location>
        <position position="19"/>
    </location>
</feature>
<dbReference type="PROSITE" id="PS00150">
    <property type="entry name" value="ACYLPHOSPHATASE_1"/>
    <property type="match status" value="1"/>
</dbReference>
<evidence type="ECO:0000313" key="5">
    <source>
        <dbReference type="EMBL" id="PNS14326.1"/>
    </source>
</evidence>
<sequence length="90" mass="9580">MSKRVAYKVEGVVQGVNFRSYTVKQASSLGMTGYVKNNSDGTVSGEAQGNDSAVHKFVQLLNLGPSAAKVENVDVRDIPTEDGESGFRQG</sequence>
<comment type="catalytic activity">
    <reaction evidence="1 2">
        <text>an acyl phosphate + H2O = a carboxylate + phosphate + H(+)</text>
        <dbReference type="Rhea" id="RHEA:14965"/>
        <dbReference type="ChEBI" id="CHEBI:15377"/>
        <dbReference type="ChEBI" id="CHEBI:15378"/>
        <dbReference type="ChEBI" id="CHEBI:29067"/>
        <dbReference type="ChEBI" id="CHEBI:43474"/>
        <dbReference type="ChEBI" id="CHEBI:59918"/>
        <dbReference type="EC" id="3.6.1.7"/>
    </reaction>
</comment>
<evidence type="ECO:0000256" key="2">
    <source>
        <dbReference type="RuleBase" id="RU000553"/>
    </source>
</evidence>
<comment type="caution">
    <text evidence="5">The sequence shown here is derived from an EMBL/GenBank/DDBJ whole genome shotgun (WGS) entry which is preliminary data.</text>
</comment>
<dbReference type="EMBL" id="NKHZ01000088">
    <property type="protein sequence ID" value="PNS14326.1"/>
    <property type="molecule type" value="Genomic_DNA"/>
</dbReference>
<dbReference type="InParanoid" id="A0A2K1QGN8"/>
<comment type="similarity">
    <text evidence="3">Belongs to the acylphosphatase family.</text>
</comment>